<organism evidence="8 9">
    <name type="scientific">Gottfriedia endophytica</name>
    <dbReference type="NCBI Taxonomy" id="2820819"/>
    <lineage>
        <taxon>Bacteria</taxon>
        <taxon>Bacillati</taxon>
        <taxon>Bacillota</taxon>
        <taxon>Bacilli</taxon>
        <taxon>Bacillales</taxon>
        <taxon>Bacillaceae</taxon>
        <taxon>Gottfriedia</taxon>
    </lineage>
</organism>
<dbReference type="NCBIfam" id="TIGR00229">
    <property type="entry name" value="sensory_box"/>
    <property type="match status" value="1"/>
</dbReference>
<dbReference type="InterPro" id="IPR027417">
    <property type="entry name" value="P-loop_NTPase"/>
</dbReference>
<sequence>MTESSQPLLADVWNHSFDCVIVVNEEGTIISLNRTAARLFLGSPSTLVGSSIYEVIPTEDFKKNLQKKGITGISISIGTKQLVGNVLFLEPPDSAAKHVLFFKDISHVQQLNAQIQELNKTKQLFDSILDMLEEGICVIDNHGTILFYNRSAGELDTLEPESVRGNRVQDIWNVDNNTSTLLTSLRTGRTLNHRETQFTTNGKAVTSLIRTVPLFLDQRTVGAMEISKDISEQKQLTKTIMQLQKQNKGEPLSSLPIQKNNTRFHFDHIIFSSREMAHTVEQARRSARSKSNILIVGETGTGKELFAQSIHNESPRENKPFIAQNCAALPESLLESLLFGTTVGSFTGAVDRSGLFEQANGGTLLLDEINSMGTSLQAKLLRVLQERKVQRLGSTKILNIDVRVIATMNEEPLEAISNGRLREDLYYRLGVVNLVIPPLRNRKEDIRILTDYFIKKHAKLLDVYVDGLEPDIYQFFMNYHWPGNVRQLEHVIEGSLNLIYDERTIGYDHLPPVLKTKIRHQETTLQTDEASFNYSGSLTEQTEKLERTMIEQAMKNTNGNITKAGEQLGISRQNLNYKLKKYSIYA</sequence>
<evidence type="ECO:0000256" key="4">
    <source>
        <dbReference type="ARBA" id="ARBA00023125"/>
    </source>
</evidence>
<dbReference type="Gene3D" id="3.40.50.300">
    <property type="entry name" value="P-loop containing nucleotide triphosphate hydrolases"/>
    <property type="match status" value="1"/>
</dbReference>
<gene>
    <name evidence="8" type="ORF">J5Y03_01970</name>
</gene>
<feature type="domain" description="Sigma-54 factor interaction" evidence="6">
    <location>
        <begin position="269"/>
        <end position="497"/>
    </location>
</feature>
<dbReference type="InterPro" id="IPR013656">
    <property type="entry name" value="PAS_4"/>
</dbReference>
<dbReference type="PANTHER" id="PTHR32071">
    <property type="entry name" value="TRANSCRIPTIONAL REGULATORY PROTEIN"/>
    <property type="match status" value="1"/>
</dbReference>
<evidence type="ECO:0000256" key="2">
    <source>
        <dbReference type="ARBA" id="ARBA00022840"/>
    </source>
</evidence>
<dbReference type="Pfam" id="PF08448">
    <property type="entry name" value="PAS_4"/>
    <property type="match status" value="2"/>
</dbReference>
<dbReference type="SUPFAM" id="SSF46689">
    <property type="entry name" value="Homeodomain-like"/>
    <property type="match status" value="1"/>
</dbReference>
<dbReference type="InterPro" id="IPR025944">
    <property type="entry name" value="Sigma_54_int_dom_CS"/>
</dbReference>
<dbReference type="EMBL" id="JAGIYQ010000001">
    <property type="protein sequence ID" value="MBP0723947.1"/>
    <property type="molecule type" value="Genomic_DNA"/>
</dbReference>
<keyword evidence="1" id="KW-0547">Nucleotide-binding</keyword>
<evidence type="ECO:0000259" key="6">
    <source>
        <dbReference type="PROSITE" id="PS50045"/>
    </source>
</evidence>
<evidence type="ECO:0000256" key="5">
    <source>
        <dbReference type="ARBA" id="ARBA00023163"/>
    </source>
</evidence>
<dbReference type="Proteomes" id="UP000682134">
    <property type="component" value="Unassembled WGS sequence"/>
</dbReference>
<dbReference type="InterPro" id="IPR025662">
    <property type="entry name" value="Sigma_54_int_dom_ATP-bd_1"/>
</dbReference>
<dbReference type="InterPro" id="IPR000014">
    <property type="entry name" value="PAS"/>
</dbReference>
<protein>
    <submittedName>
        <fullName evidence="8">Sigma 54-interacting transcriptional regulator</fullName>
    </submittedName>
</protein>
<dbReference type="Gene3D" id="1.10.10.60">
    <property type="entry name" value="Homeodomain-like"/>
    <property type="match status" value="1"/>
</dbReference>
<dbReference type="FunFam" id="3.40.50.300:FF:000006">
    <property type="entry name" value="DNA-binding transcriptional regulator NtrC"/>
    <property type="match status" value="1"/>
</dbReference>
<feature type="domain" description="PAS" evidence="7">
    <location>
        <begin position="5"/>
        <end position="60"/>
    </location>
</feature>
<dbReference type="InterPro" id="IPR002197">
    <property type="entry name" value="HTH_Fis"/>
</dbReference>
<dbReference type="InterPro" id="IPR058031">
    <property type="entry name" value="AAA_lid_NorR"/>
</dbReference>
<keyword evidence="4" id="KW-0238">DNA-binding</keyword>
<proteinExistence type="predicted"/>
<comment type="caution">
    <text evidence="8">The sequence shown here is derived from an EMBL/GenBank/DDBJ whole genome shotgun (WGS) entry which is preliminary data.</text>
</comment>
<dbReference type="SMART" id="SM00382">
    <property type="entry name" value="AAA"/>
    <property type="match status" value="1"/>
</dbReference>
<accession>A0A940SFF6</accession>
<dbReference type="InterPro" id="IPR003593">
    <property type="entry name" value="AAA+_ATPase"/>
</dbReference>
<dbReference type="PROSITE" id="PS50045">
    <property type="entry name" value="SIGMA54_INTERACT_4"/>
    <property type="match status" value="1"/>
</dbReference>
<dbReference type="Gene3D" id="1.10.8.60">
    <property type="match status" value="1"/>
</dbReference>
<dbReference type="Pfam" id="PF00158">
    <property type="entry name" value="Sigma54_activat"/>
    <property type="match status" value="1"/>
</dbReference>
<evidence type="ECO:0000256" key="1">
    <source>
        <dbReference type="ARBA" id="ARBA00022741"/>
    </source>
</evidence>
<reference evidence="8" key="1">
    <citation type="submission" date="2021-04" db="EMBL/GenBank/DDBJ databases">
        <title>Genome seq and assembly of Bacillus sp.</title>
        <authorList>
            <person name="Chhetri G."/>
        </authorList>
    </citation>
    <scope>NUCLEOTIDE SEQUENCE</scope>
    <source>
        <strain evidence="8">RG28</strain>
    </source>
</reference>
<dbReference type="InterPro" id="IPR002078">
    <property type="entry name" value="Sigma_54_int"/>
</dbReference>
<dbReference type="PROSITE" id="PS00688">
    <property type="entry name" value="SIGMA54_INTERACT_3"/>
    <property type="match status" value="1"/>
</dbReference>
<dbReference type="SUPFAM" id="SSF55785">
    <property type="entry name" value="PYP-like sensor domain (PAS domain)"/>
    <property type="match status" value="2"/>
</dbReference>
<evidence type="ECO:0000313" key="8">
    <source>
        <dbReference type="EMBL" id="MBP0723947.1"/>
    </source>
</evidence>
<dbReference type="PANTHER" id="PTHR32071:SF74">
    <property type="entry name" value="TRANSCRIPTIONAL ACTIVATOR ROCR"/>
    <property type="match status" value="1"/>
</dbReference>
<dbReference type="SUPFAM" id="SSF52540">
    <property type="entry name" value="P-loop containing nucleoside triphosphate hydrolases"/>
    <property type="match status" value="1"/>
</dbReference>
<keyword evidence="5" id="KW-0804">Transcription</keyword>
<evidence type="ECO:0000259" key="7">
    <source>
        <dbReference type="PROSITE" id="PS50112"/>
    </source>
</evidence>
<dbReference type="AlphaFoldDB" id="A0A940SFF6"/>
<dbReference type="PROSITE" id="PS00675">
    <property type="entry name" value="SIGMA54_INTERACT_1"/>
    <property type="match status" value="1"/>
</dbReference>
<dbReference type="GO" id="GO:0006355">
    <property type="term" value="P:regulation of DNA-templated transcription"/>
    <property type="evidence" value="ECO:0007669"/>
    <property type="project" value="InterPro"/>
</dbReference>
<dbReference type="InterPro" id="IPR009057">
    <property type="entry name" value="Homeodomain-like_sf"/>
</dbReference>
<dbReference type="PROSITE" id="PS00676">
    <property type="entry name" value="SIGMA54_INTERACT_2"/>
    <property type="match status" value="1"/>
</dbReference>
<dbReference type="InterPro" id="IPR035965">
    <property type="entry name" value="PAS-like_dom_sf"/>
</dbReference>
<dbReference type="InterPro" id="IPR025943">
    <property type="entry name" value="Sigma_54_int_dom_ATP-bd_2"/>
</dbReference>
<keyword evidence="2" id="KW-0067">ATP-binding</keyword>
<evidence type="ECO:0000256" key="3">
    <source>
        <dbReference type="ARBA" id="ARBA00023015"/>
    </source>
</evidence>
<keyword evidence="3" id="KW-0805">Transcription regulation</keyword>
<name>A0A940SFF6_9BACI</name>
<dbReference type="PRINTS" id="PR01590">
    <property type="entry name" value="HTHFIS"/>
</dbReference>
<dbReference type="GO" id="GO:0005524">
    <property type="term" value="F:ATP binding"/>
    <property type="evidence" value="ECO:0007669"/>
    <property type="project" value="UniProtKB-KW"/>
</dbReference>
<feature type="domain" description="PAS" evidence="7">
    <location>
        <begin position="121"/>
        <end position="166"/>
    </location>
</feature>
<dbReference type="CDD" id="cd00130">
    <property type="entry name" value="PAS"/>
    <property type="match status" value="1"/>
</dbReference>
<dbReference type="SMART" id="SM00091">
    <property type="entry name" value="PAS"/>
    <property type="match status" value="2"/>
</dbReference>
<dbReference type="GO" id="GO:0043565">
    <property type="term" value="F:sequence-specific DNA binding"/>
    <property type="evidence" value="ECO:0007669"/>
    <property type="project" value="InterPro"/>
</dbReference>
<evidence type="ECO:0000313" key="9">
    <source>
        <dbReference type="Proteomes" id="UP000682134"/>
    </source>
</evidence>
<dbReference type="PROSITE" id="PS50112">
    <property type="entry name" value="PAS"/>
    <property type="match status" value="2"/>
</dbReference>
<dbReference type="Gene3D" id="3.30.450.20">
    <property type="entry name" value="PAS domain"/>
    <property type="match status" value="2"/>
</dbReference>
<dbReference type="RefSeq" id="WP_209401887.1">
    <property type="nucleotide sequence ID" value="NZ_JAGIYQ010000001.1"/>
</dbReference>
<dbReference type="Pfam" id="PF02954">
    <property type="entry name" value="HTH_8"/>
    <property type="match status" value="1"/>
</dbReference>
<dbReference type="CDD" id="cd00009">
    <property type="entry name" value="AAA"/>
    <property type="match status" value="1"/>
</dbReference>
<dbReference type="Pfam" id="PF25601">
    <property type="entry name" value="AAA_lid_14"/>
    <property type="match status" value="1"/>
</dbReference>
<keyword evidence="9" id="KW-1185">Reference proteome</keyword>